<dbReference type="OrthoDB" id="2359245at2759"/>
<dbReference type="EMBL" id="BEXD01003948">
    <property type="protein sequence ID" value="GBC04458.1"/>
    <property type="molecule type" value="Genomic_DNA"/>
</dbReference>
<sequence>MSSLLFFAEISDKLKSRNINNYDSLKLWKVDGVKVNEQEINLDKFFTENDIQANLGGVLMESQSQRFLNKYFTENDFKDDAFKEAIHIIVQVLVIFNSLEWSIASLDTTIIVSNVDASLSKFSELFTRCCNEKFKLPIFKPDKVHPHYNAVRNLQIPSNPKCKQRPFLLMDDLPTTNGDNELANTTDLEELSEIKKIMIVLDLLALGRQGH</sequence>
<protein>
    <submittedName>
        <fullName evidence="1">Uncharacterized protein</fullName>
    </submittedName>
</protein>
<gene>
    <name evidence="2" type="ORF">RCL2_003052600</name>
    <name evidence="1" type="ORF">RclHR1_00570014</name>
</gene>
<reference evidence="2" key="2">
    <citation type="submission" date="2019-10" db="EMBL/GenBank/DDBJ databases">
        <title>Conservation and host-specific expression of non-tandemly repeated heterogenous ribosome RNA gene in arbuscular mycorrhizal fungi.</title>
        <authorList>
            <person name="Maeda T."/>
            <person name="Kobayashi Y."/>
            <person name="Nakagawa T."/>
            <person name="Ezawa T."/>
            <person name="Yamaguchi K."/>
            <person name="Bino T."/>
            <person name="Nishimoto Y."/>
            <person name="Shigenobu S."/>
            <person name="Kawaguchi M."/>
        </authorList>
    </citation>
    <scope>NUCLEOTIDE SEQUENCE</scope>
    <source>
        <strain evidence="2">HR1</strain>
    </source>
</reference>
<name>A0A2Z6RN91_9GLOM</name>
<dbReference type="AlphaFoldDB" id="A0A2Z6RN91"/>
<dbReference type="Proteomes" id="UP000615446">
    <property type="component" value="Unassembled WGS sequence"/>
</dbReference>
<proteinExistence type="predicted"/>
<dbReference type="Proteomes" id="UP000247702">
    <property type="component" value="Unassembled WGS sequence"/>
</dbReference>
<evidence type="ECO:0000313" key="1">
    <source>
        <dbReference type="EMBL" id="GBC04458.1"/>
    </source>
</evidence>
<dbReference type="EMBL" id="BLAL01000338">
    <property type="protein sequence ID" value="GET04220.1"/>
    <property type="molecule type" value="Genomic_DNA"/>
</dbReference>
<keyword evidence="3" id="KW-1185">Reference proteome</keyword>
<organism evidence="1 3">
    <name type="scientific">Rhizophagus clarus</name>
    <dbReference type="NCBI Taxonomy" id="94130"/>
    <lineage>
        <taxon>Eukaryota</taxon>
        <taxon>Fungi</taxon>
        <taxon>Fungi incertae sedis</taxon>
        <taxon>Mucoromycota</taxon>
        <taxon>Glomeromycotina</taxon>
        <taxon>Glomeromycetes</taxon>
        <taxon>Glomerales</taxon>
        <taxon>Glomeraceae</taxon>
        <taxon>Rhizophagus</taxon>
    </lineage>
</organism>
<evidence type="ECO:0000313" key="3">
    <source>
        <dbReference type="Proteomes" id="UP000247702"/>
    </source>
</evidence>
<evidence type="ECO:0000313" key="2">
    <source>
        <dbReference type="EMBL" id="GET04220.1"/>
    </source>
</evidence>
<accession>A0A2Z6RN91</accession>
<reference evidence="1 3" key="1">
    <citation type="submission" date="2017-11" db="EMBL/GenBank/DDBJ databases">
        <title>The genome of Rhizophagus clarus HR1 reveals common genetic basis of auxotrophy among arbuscular mycorrhizal fungi.</title>
        <authorList>
            <person name="Kobayashi Y."/>
        </authorList>
    </citation>
    <scope>NUCLEOTIDE SEQUENCE [LARGE SCALE GENOMIC DNA]</scope>
    <source>
        <strain evidence="1 3">HR1</strain>
    </source>
</reference>
<comment type="caution">
    <text evidence="1">The sequence shown here is derived from an EMBL/GenBank/DDBJ whole genome shotgun (WGS) entry which is preliminary data.</text>
</comment>